<comment type="caution">
    <text evidence="1">The sequence shown here is derived from an EMBL/GenBank/DDBJ whole genome shotgun (WGS) entry which is preliminary data.</text>
</comment>
<reference evidence="1 2" key="1">
    <citation type="journal article" date="2020" name="BMC Genomics">
        <title>Intraspecific diversification of the crop wild relative Brassica cretica Lam. using demographic model selection.</title>
        <authorList>
            <person name="Kioukis A."/>
            <person name="Michalopoulou V.A."/>
            <person name="Briers L."/>
            <person name="Pirintsos S."/>
            <person name="Studholme D.J."/>
            <person name="Pavlidis P."/>
            <person name="Sarris P.F."/>
        </authorList>
    </citation>
    <scope>NUCLEOTIDE SEQUENCE [LARGE SCALE GENOMIC DNA]</scope>
    <source>
        <strain evidence="2">cv. PFS-1207/04</strain>
    </source>
</reference>
<dbReference type="Pfam" id="PF07797">
    <property type="entry name" value="DUF1639"/>
    <property type="match status" value="1"/>
</dbReference>
<dbReference type="Proteomes" id="UP000266723">
    <property type="component" value="Unassembled WGS sequence"/>
</dbReference>
<evidence type="ECO:0000313" key="1">
    <source>
        <dbReference type="EMBL" id="KAF3606590.1"/>
    </source>
</evidence>
<dbReference type="EMBL" id="QGKV02000297">
    <property type="protein sequence ID" value="KAF3606590.1"/>
    <property type="molecule type" value="Genomic_DNA"/>
</dbReference>
<dbReference type="PANTHER" id="PTHR33130">
    <property type="entry name" value="PUTATIVE (DUF1639)-RELATED"/>
    <property type="match status" value="1"/>
</dbReference>
<gene>
    <name evidence="1" type="ORF">DY000_02050089</name>
</gene>
<accession>A0ABQ7EUF5</accession>
<proteinExistence type="predicted"/>
<dbReference type="PANTHER" id="PTHR33130:SF39">
    <property type="entry name" value="DUF1639 FAMILY PROTEIN"/>
    <property type="match status" value="1"/>
</dbReference>
<sequence length="81" mass="8945">MIIANEIAVKRGGDGSEKLKFSVCLLREEIEEDFTALIGKKPPRRPRLVQKQMNTLFPGLWLGEEVTAASYDVPEAAAAET</sequence>
<keyword evidence="2" id="KW-1185">Reference proteome</keyword>
<protein>
    <submittedName>
        <fullName evidence="1">Uncharacterized protein</fullName>
    </submittedName>
</protein>
<evidence type="ECO:0000313" key="2">
    <source>
        <dbReference type="Proteomes" id="UP000266723"/>
    </source>
</evidence>
<organism evidence="1 2">
    <name type="scientific">Brassica cretica</name>
    <name type="common">Mustard</name>
    <dbReference type="NCBI Taxonomy" id="69181"/>
    <lineage>
        <taxon>Eukaryota</taxon>
        <taxon>Viridiplantae</taxon>
        <taxon>Streptophyta</taxon>
        <taxon>Embryophyta</taxon>
        <taxon>Tracheophyta</taxon>
        <taxon>Spermatophyta</taxon>
        <taxon>Magnoliopsida</taxon>
        <taxon>eudicotyledons</taxon>
        <taxon>Gunneridae</taxon>
        <taxon>Pentapetalae</taxon>
        <taxon>rosids</taxon>
        <taxon>malvids</taxon>
        <taxon>Brassicales</taxon>
        <taxon>Brassicaceae</taxon>
        <taxon>Brassiceae</taxon>
        <taxon>Brassica</taxon>
    </lineage>
</organism>
<name>A0ABQ7EUF5_BRACR</name>
<dbReference type="InterPro" id="IPR012438">
    <property type="entry name" value="DUF1639"/>
</dbReference>